<dbReference type="PANTHER" id="PTHR35869">
    <property type="entry name" value="OUTER-MEMBRANE LIPOPROTEIN CARRIER PROTEIN"/>
    <property type="match status" value="1"/>
</dbReference>
<dbReference type="RefSeq" id="WP_072505906.1">
    <property type="nucleotide sequence ID" value="NZ_CP016364.1"/>
</dbReference>
<keyword evidence="3" id="KW-0449">Lipoprotein</keyword>
<dbReference type="OrthoDB" id="9800501at2"/>
<feature type="chain" id="PRO_5012905243" evidence="2">
    <location>
        <begin position="20"/>
        <end position="195"/>
    </location>
</feature>
<dbReference type="InterPro" id="IPR029046">
    <property type="entry name" value="LolA/LolB/LppX"/>
</dbReference>
<evidence type="ECO:0000313" key="4">
    <source>
        <dbReference type="Proteomes" id="UP000183859"/>
    </source>
</evidence>
<evidence type="ECO:0000256" key="2">
    <source>
        <dbReference type="SAM" id="SignalP"/>
    </source>
</evidence>
<proteinExistence type="predicted"/>
<evidence type="ECO:0000313" key="3">
    <source>
        <dbReference type="EMBL" id="APG48598.1"/>
    </source>
</evidence>
<dbReference type="AlphaFoldDB" id="A0A1L3I908"/>
<dbReference type="EMBL" id="CP016364">
    <property type="protein sequence ID" value="APG48598.1"/>
    <property type="molecule type" value="Genomic_DNA"/>
</dbReference>
<protein>
    <submittedName>
        <fullName evidence="3">Putative outer membrane lipoprotein LolA</fullName>
    </submittedName>
</protein>
<feature type="signal peptide" evidence="2">
    <location>
        <begin position="1"/>
        <end position="19"/>
    </location>
</feature>
<dbReference type="PANTHER" id="PTHR35869:SF1">
    <property type="entry name" value="OUTER-MEMBRANE LIPOPROTEIN CARRIER PROTEIN"/>
    <property type="match status" value="1"/>
</dbReference>
<dbReference type="SUPFAM" id="SSF89392">
    <property type="entry name" value="Prokaryotic lipoproteins and lipoprotein localization factors"/>
    <property type="match status" value="1"/>
</dbReference>
<name>A0A1L3I908_9RHOB</name>
<organism evidence="3 4">
    <name type="scientific">Phaeobacter porticola</name>
    <dbReference type="NCBI Taxonomy" id="1844006"/>
    <lineage>
        <taxon>Bacteria</taxon>
        <taxon>Pseudomonadati</taxon>
        <taxon>Pseudomonadota</taxon>
        <taxon>Alphaproteobacteria</taxon>
        <taxon>Rhodobacterales</taxon>
        <taxon>Roseobacteraceae</taxon>
        <taxon>Phaeobacter</taxon>
    </lineage>
</organism>
<dbReference type="Proteomes" id="UP000183859">
    <property type="component" value="Chromosome"/>
</dbReference>
<keyword evidence="4" id="KW-1185">Reference proteome</keyword>
<reference evidence="4" key="1">
    <citation type="submission" date="2016-07" db="EMBL/GenBank/DDBJ databases">
        <title>Phaeobacter portensis sp. nov., a tropodithietic acid producing bacterium isolated from a German harbor.</title>
        <authorList>
            <person name="Freese H.M."/>
            <person name="Bunk B."/>
            <person name="Breider S."/>
            <person name="Brinkhoff T."/>
        </authorList>
    </citation>
    <scope>NUCLEOTIDE SEQUENCE [LARGE SCALE GENOMIC DNA]</scope>
    <source>
        <strain evidence="4">P97</strain>
    </source>
</reference>
<evidence type="ECO:0000256" key="1">
    <source>
        <dbReference type="ARBA" id="ARBA00022729"/>
    </source>
</evidence>
<dbReference type="Gene3D" id="2.50.20.10">
    <property type="entry name" value="Lipoprotein localisation LolA/LolB/LppX"/>
    <property type="match status" value="1"/>
</dbReference>
<accession>A0A1L3I908</accession>
<keyword evidence="1 2" id="KW-0732">Signal</keyword>
<gene>
    <name evidence="3" type="primary">lolA</name>
    <name evidence="3" type="ORF">PhaeoP97_03240</name>
</gene>
<dbReference type="Pfam" id="PF03548">
    <property type="entry name" value="LolA"/>
    <property type="match status" value="1"/>
</dbReference>
<dbReference type="CDD" id="cd16325">
    <property type="entry name" value="LolA"/>
    <property type="match status" value="1"/>
</dbReference>
<dbReference type="InterPro" id="IPR004564">
    <property type="entry name" value="OM_lipoprot_carrier_LolA-like"/>
</dbReference>
<sequence length="195" mass="20974" precursor="true">MKQIAYAFALTLCSSAAWAAEKLSLNDVSQYLNGISTATAPFSQINDDGSLSTGKLYMHRPGRMRFEYDPPTKGVVIAGAGAVLIQDPKSNQPPETYPLKRTPLSLILARNVNLARANMVVGHGFDGTSTIVRAQDPKNPEYGSIEMMFTDNPVELRKWVIQDGSGGQTTVILGGLTTGVKLPSNLFNTSTAPSR</sequence>
<dbReference type="STRING" id="1844006.PhaeoP97_03240"/>
<dbReference type="KEGG" id="php:PhaeoP97_03240"/>